<feature type="signal peptide" evidence="1">
    <location>
        <begin position="1"/>
        <end position="19"/>
    </location>
</feature>
<keyword evidence="1" id="KW-0732">Signal</keyword>
<accession>A0A9D4D368</accession>
<dbReference type="EMBL" id="JAIWYP010000011">
    <property type="protein sequence ID" value="KAH3736488.1"/>
    <property type="molecule type" value="Genomic_DNA"/>
</dbReference>
<reference evidence="2" key="1">
    <citation type="journal article" date="2019" name="bioRxiv">
        <title>The Genome of the Zebra Mussel, Dreissena polymorpha: A Resource for Invasive Species Research.</title>
        <authorList>
            <person name="McCartney M.A."/>
            <person name="Auch B."/>
            <person name="Kono T."/>
            <person name="Mallez S."/>
            <person name="Zhang Y."/>
            <person name="Obille A."/>
            <person name="Becker A."/>
            <person name="Abrahante J.E."/>
            <person name="Garbe J."/>
            <person name="Badalamenti J.P."/>
            <person name="Herman A."/>
            <person name="Mangelson H."/>
            <person name="Liachko I."/>
            <person name="Sullivan S."/>
            <person name="Sone E.D."/>
            <person name="Koren S."/>
            <person name="Silverstein K.A.T."/>
            <person name="Beckman K.B."/>
            <person name="Gohl D.M."/>
        </authorList>
    </citation>
    <scope>NUCLEOTIDE SEQUENCE</scope>
    <source>
        <strain evidence="2">Duluth1</strain>
        <tissue evidence="2">Whole animal</tissue>
    </source>
</reference>
<name>A0A9D4D368_DREPO</name>
<evidence type="ECO:0000256" key="1">
    <source>
        <dbReference type="SAM" id="SignalP"/>
    </source>
</evidence>
<keyword evidence="3" id="KW-1185">Reference proteome</keyword>
<comment type="caution">
    <text evidence="2">The sequence shown here is derived from an EMBL/GenBank/DDBJ whole genome shotgun (WGS) entry which is preliminary data.</text>
</comment>
<sequence length="84" mass="9314">MKVVMWIVLEGIACGLSSGWDMRMGYVCGAYGWSIELNMRVGYLGGLGGWKIMVVYVCAARGDGMWVEHDGGVGGWSMRVRYRD</sequence>
<gene>
    <name evidence="2" type="ORF">DPMN_043057</name>
</gene>
<protein>
    <recommendedName>
        <fullName evidence="4">Transmembrane protein</fullName>
    </recommendedName>
</protein>
<feature type="chain" id="PRO_5039328850" description="Transmembrane protein" evidence="1">
    <location>
        <begin position="20"/>
        <end position="84"/>
    </location>
</feature>
<dbReference type="Proteomes" id="UP000828390">
    <property type="component" value="Unassembled WGS sequence"/>
</dbReference>
<evidence type="ECO:0008006" key="4">
    <source>
        <dbReference type="Google" id="ProtNLM"/>
    </source>
</evidence>
<evidence type="ECO:0000313" key="2">
    <source>
        <dbReference type="EMBL" id="KAH3736488.1"/>
    </source>
</evidence>
<organism evidence="2 3">
    <name type="scientific">Dreissena polymorpha</name>
    <name type="common">Zebra mussel</name>
    <name type="synonym">Mytilus polymorpha</name>
    <dbReference type="NCBI Taxonomy" id="45954"/>
    <lineage>
        <taxon>Eukaryota</taxon>
        <taxon>Metazoa</taxon>
        <taxon>Spiralia</taxon>
        <taxon>Lophotrochozoa</taxon>
        <taxon>Mollusca</taxon>
        <taxon>Bivalvia</taxon>
        <taxon>Autobranchia</taxon>
        <taxon>Heteroconchia</taxon>
        <taxon>Euheterodonta</taxon>
        <taxon>Imparidentia</taxon>
        <taxon>Neoheterodontei</taxon>
        <taxon>Myida</taxon>
        <taxon>Dreissenoidea</taxon>
        <taxon>Dreissenidae</taxon>
        <taxon>Dreissena</taxon>
    </lineage>
</organism>
<dbReference type="AlphaFoldDB" id="A0A9D4D368"/>
<reference evidence="2" key="2">
    <citation type="submission" date="2020-11" db="EMBL/GenBank/DDBJ databases">
        <authorList>
            <person name="McCartney M.A."/>
            <person name="Auch B."/>
            <person name="Kono T."/>
            <person name="Mallez S."/>
            <person name="Becker A."/>
            <person name="Gohl D.M."/>
            <person name="Silverstein K.A.T."/>
            <person name="Koren S."/>
            <person name="Bechman K.B."/>
            <person name="Herman A."/>
            <person name="Abrahante J.E."/>
            <person name="Garbe J."/>
        </authorList>
    </citation>
    <scope>NUCLEOTIDE SEQUENCE</scope>
    <source>
        <strain evidence="2">Duluth1</strain>
        <tissue evidence="2">Whole animal</tissue>
    </source>
</reference>
<proteinExistence type="predicted"/>
<evidence type="ECO:0000313" key="3">
    <source>
        <dbReference type="Proteomes" id="UP000828390"/>
    </source>
</evidence>